<dbReference type="InterPro" id="IPR050188">
    <property type="entry name" value="RluA_PseudoU_synthase"/>
</dbReference>
<dbReference type="InterPro" id="IPR020103">
    <property type="entry name" value="PsdUridine_synth_cat_dom_sf"/>
</dbReference>
<comment type="caution">
    <text evidence="6">The sequence shown here is derived from an EMBL/GenBank/DDBJ whole genome shotgun (WGS) entry which is preliminary data.</text>
</comment>
<dbReference type="CDD" id="cd02869">
    <property type="entry name" value="PseudoU_synth_RluA_like"/>
    <property type="match status" value="1"/>
</dbReference>
<feature type="region of interest" description="Disordered" evidence="3">
    <location>
        <begin position="358"/>
        <end position="377"/>
    </location>
</feature>
<sequence>MKPLEGWRLCSLLLLLPGACAYAAWPRGHTSGLTIRAEARPPFNSAPSRKGYEVQDEFVLPAAVAKDTPLPAALVMSHGTRFPTMTQARKACRKGHVLVNGRESRCIHLVSAGDVVSLQLRVQPGYTPRGLPPFPVQVVWEDDHLAVVVKPAGVVAHPPPGGASGSRSMRTAVAHGLRPPAPGTPSALFRPHLCHRLDKPTYGLLLCAKTKDALVGAQRAFAQRRVHKRYTAVVCGRVEAEAGEIERDIDGRPARTEWRVVRRCRSLRLGGGHLTMLALYPRTGRTHQLRRHCSEVLRTPIVGDAQYGGKDGGCGLLLAALELELDHPCKEMHRLHFQIEPPPKFDALMSREHSRWERLGDASSLPQNSPAICDAPQ</sequence>
<dbReference type="Proteomes" id="UP001515480">
    <property type="component" value="Unassembled WGS sequence"/>
</dbReference>
<organism evidence="6 7">
    <name type="scientific">Prymnesium parvum</name>
    <name type="common">Toxic golden alga</name>
    <dbReference type="NCBI Taxonomy" id="97485"/>
    <lineage>
        <taxon>Eukaryota</taxon>
        <taxon>Haptista</taxon>
        <taxon>Haptophyta</taxon>
        <taxon>Prymnesiophyceae</taxon>
        <taxon>Prymnesiales</taxon>
        <taxon>Prymnesiaceae</taxon>
        <taxon>Prymnesium</taxon>
    </lineage>
</organism>
<evidence type="ECO:0000313" key="7">
    <source>
        <dbReference type="Proteomes" id="UP001515480"/>
    </source>
</evidence>
<dbReference type="SUPFAM" id="SSF55120">
    <property type="entry name" value="Pseudouridine synthase"/>
    <property type="match status" value="1"/>
</dbReference>
<evidence type="ECO:0000313" key="6">
    <source>
        <dbReference type="EMBL" id="KAL1530551.1"/>
    </source>
</evidence>
<dbReference type="Gene3D" id="3.30.2350.10">
    <property type="entry name" value="Pseudouridine synthase"/>
    <property type="match status" value="1"/>
</dbReference>
<evidence type="ECO:0000256" key="1">
    <source>
        <dbReference type="ARBA" id="ARBA00010876"/>
    </source>
</evidence>
<reference evidence="6 7" key="1">
    <citation type="journal article" date="2024" name="Science">
        <title>Giant polyketide synthase enzymes in the biosynthesis of giant marine polyether toxins.</title>
        <authorList>
            <person name="Fallon T.R."/>
            <person name="Shende V.V."/>
            <person name="Wierzbicki I.H."/>
            <person name="Pendleton A.L."/>
            <person name="Watervoot N.F."/>
            <person name="Auber R.P."/>
            <person name="Gonzalez D.J."/>
            <person name="Wisecaver J.H."/>
            <person name="Moore B.S."/>
        </authorList>
    </citation>
    <scope>NUCLEOTIDE SEQUENCE [LARGE SCALE GENOMIC DNA]</scope>
    <source>
        <strain evidence="6 7">12B1</strain>
    </source>
</reference>
<name>A0AB34KCL5_PRYPA</name>
<evidence type="ECO:0000256" key="4">
    <source>
        <dbReference type="SAM" id="SignalP"/>
    </source>
</evidence>
<keyword evidence="4" id="KW-0732">Signal</keyword>
<dbReference type="GO" id="GO:0000455">
    <property type="term" value="P:enzyme-directed rRNA pseudouridine synthesis"/>
    <property type="evidence" value="ECO:0007669"/>
    <property type="project" value="TreeGrafter"/>
</dbReference>
<accession>A0AB34KCL5</accession>
<dbReference type="PANTHER" id="PTHR21600">
    <property type="entry name" value="MITOCHONDRIAL RNA PSEUDOURIDINE SYNTHASE"/>
    <property type="match status" value="1"/>
</dbReference>
<proteinExistence type="inferred from homology"/>
<keyword evidence="7" id="KW-1185">Reference proteome</keyword>
<dbReference type="Pfam" id="PF00849">
    <property type="entry name" value="PseudoU_synth_2"/>
    <property type="match status" value="1"/>
</dbReference>
<feature type="signal peptide" evidence="4">
    <location>
        <begin position="1"/>
        <end position="23"/>
    </location>
</feature>
<dbReference type="InterPro" id="IPR036986">
    <property type="entry name" value="S4_RNA-bd_sf"/>
</dbReference>
<comment type="similarity">
    <text evidence="1">Belongs to the pseudouridine synthase RluA family.</text>
</comment>
<feature type="chain" id="PRO_5044311310" description="Pseudouridine synthase RsuA/RluA-like domain-containing protein" evidence="4">
    <location>
        <begin position="24"/>
        <end position="377"/>
    </location>
</feature>
<gene>
    <name evidence="6" type="ORF">AB1Y20_001452</name>
</gene>
<dbReference type="Gene3D" id="3.10.290.10">
    <property type="entry name" value="RNA-binding S4 domain"/>
    <property type="match status" value="1"/>
</dbReference>
<evidence type="ECO:0000256" key="3">
    <source>
        <dbReference type="SAM" id="MobiDB-lite"/>
    </source>
</evidence>
<dbReference type="CDD" id="cd00165">
    <property type="entry name" value="S4"/>
    <property type="match status" value="1"/>
</dbReference>
<dbReference type="GO" id="GO:0003723">
    <property type="term" value="F:RNA binding"/>
    <property type="evidence" value="ECO:0007669"/>
    <property type="project" value="InterPro"/>
</dbReference>
<dbReference type="PANTHER" id="PTHR21600:SF87">
    <property type="entry name" value="RNA PSEUDOURIDYLATE SYNTHASE DOMAIN-CONTAINING PROTEIN 1"/>
    <property type="match status" value="1"/>
</dbReference>
<dbReference type="GO" id="GO:0009982">
    <property type="term" value="F:pseudouridine synthase activity"/>
    <property type="evidence" value="ECO:0007669"/>
    <property type="project" value="InterPro"/>
</dbReference>
<protein>
    <recommendedName>
        <fullName evidence="5">Pseudouridine synthase RsuA/RluA-like domain-containing protein</fullName>
    </recommendedName>
</protein>
<dbReference type="InterPro" id="IPR006145">
    <property type="entry name" value="PsdUridine_synth_RsuA/RluA"/>
</dbReference>
<dbReference type="EMBL" id="JBGBPQ010000001">
    <property type="protein sequence ID" value="KAL1530551.1"/>
    <property type="molecule type" value="Genomic_DNA"/>
</dbReference>
<keyword evidence="2" id="KW-0413">Isomerase</keyword>
<evidence type="ECO:0000256" key="2">
    <source>
        <dbReference type="ARBA" id="ARBA00023235"/>
    </source>
</evidence>
<dbReference type="SUPFAM" id="SSF55174">
    <property type="entry name" value="Alpha-L RNA-binding motif"/>
    <property type="match status" value="1"/>
</dbReference>
<feature type="domain" description="Pseudouridine synthase RsuA/RluA-like" evidence="5">
    <location>
        <begin position="144"/>
        <end position="294"/>
    </location>
</feature>
<dbReference type="AlphaFoldDB" id="A0AB34KCL5"/>
<evidence type="ECO:0000259" key="5">
    <source>
        <dbReference type="Pfam" id="PF00849"/>
    </source>
</evidence>